<gene>
    <name evidence="1" type="ORF">HNP55_001240</name>
</gene>
<evidence type="ECO:0000313" key="2">
    <source>
        <dbReference type="Proteomes" id="UP000562027"/>
    </source>
</evidence>
<dbReference type="AlphaFoldDB" id="A0A840L7T5"/>
<dbReference type="RefSeq" id="WP_184297299.1">
    <property type="nucleotide sequence ID" value="NZ_JACHLP010000002.1"/>
</dbReference>
<organism evidence="1 2">
    <name type="scientific">Roseateles oligotrophus</name>
    <dbReference type="NCBI Taxonomy" id="1769250"/>
    <lineage>
        <taxon>Bacteria</taxon>
        <taxon>Pseudomonadati</taxon>
        <taxon>Pseudomonadota</taxon>
        <taxon>Betaproteobacteria</taxon>
        <taxon>Burkholderiales</taxon>
        <taxon>Sphaerotilaceae</taxon>
        <taxon>Roseateles</taxon>
    </lineage>
</organism>
<protein>
    <submittedName>
        <fullName evidence="1">Uncharacterized protein</fullName>
    </submittedName>
</protein>
<name>A0A840L7T5_9BURK</name>
<dbReference type="Proteomes" id="UP000562027">
    <property type="component" value="Unassembled WGS sequence"/>
</dbReference>
<evidence type="ECO:0000313" key="1">
    <source>
        <dbReference type="EMBL" id="MBB4842725.1"/>
    </source>
</evidence>
<reference evidence="1 2" key="1">
    <citation type="submission" date="2020-08" db="EMBL/GenBank/DDBJ databases">
        <title>Functional genomics of gut bacteria from endangered species of beetles.</title>
        <authorList>
            <person name="Carlos-Shanley C."/>
        </authorList>
    </citation>
    <scope>NUCLEOTIDE SEQUENCE [LARGE SCALE GENOMIC DNA]</scope>
    <source>
        <strain evidence="1 2">S00239</strain>
    </source>
</reference>
<proteinExistence type="predicted"/>
<dbReference type="EMBL" id="JACHLP010000002">
    <property type="protein sequence ID" value="MBB4842725.1"/>
    <property type="molecule type" value="Genomic_DNA"/>
</dbReference>
<keyword evidence="2" id="KW-1185">Reference proteome</keyword>
<accession>A0A840L7T5</accession>
<sequence>MNTRPKNRLVIVCAVLGLGLGGTSAWLARGPAAAPVQVVKLERVVIEGKRASAAQPIEHLPRVVIEGRRSDATVQMAAARRCEASQDC</sequence>
<comment type="caution">
    <text evidence="1">The sequence shown here is derived from an EMBL/GenBank/DDBJ whole genome shotgun (WGS) entry which is preliminary data.</text>
</comment>